<evidence type="ECO:0000313" key="2">
    <source>
        <dbReference type="Proteomes" id="UP000002527"/>
    </source>
</evidence>
<proteinExistence type="predicted"/>
<dbReference type="Proteomes" id="UP000002527">
    <property type="component" value="Chromosome"/>
</dbReference>
<gene>
    <name evidence="1" type="ordered locus">BCE_4597</name>
</gene>
<name>Q72ZS1_BACC1</name>
<accession>Q72ZS1</accession>
<sequence length="199" mass="23644">MLHKVIELLKQNGFQKKEYIPNRIVYNQETQKSEEKAIRLLNFDHVYLNKTETELYILIEKDTVFTHQDIKEYEKKMFDFIIWLGNKPLKYNINLILLCPLGLGSKSKQDRQGIDEIINYERDKYYCRKIFIDVSNPNFEEELLILPSFPLKVSFDGMMKGYDGVIQAINEILPEQLYNELKQKEIKPDIDKILSMISK</sequence>
<organism evidence="1 2">
    <name type="scientific">Bacillus cereus (strain ATCC 10987 / NRS 248)</name>
    <dbReference type="NCBI Taxonomy" id="222523"/>
    <lineage>
        <taxon>Bacteria</taxon>
        <taxon>Bacillati</taxon>
        <taxon>Bacillota</taxon>
        <taxon>Bacilli</taxon>
        <taxon>Bacillales</taxon>
        <taxon>Bacillaceae</taxon>
        <taxon>Bacillus</taxon>
        <taxon>Bacillus cereus group</taxon>
    </lineage>
</organism>
<dbReference type="KEGG" id="bca:BCE_4597"/>
<dbReference type="EMBL" id="AE017194">
    <property type="protein sequence ID" value="AAS43498.1"/>
    <property type="molecule type" value="Genomic_DNA"/>
</dbReference>
<dbReference type="AlphaFoldDB" id="Q72ZS1"/>
<evidence type="ECO:0000313" key="1">
    <source>
        <dbReference type="EMBL" id="AAS43498.1"/>
    </source>
</evidence>
<reference evidence="1 2" key="1">
    <citation type="journal article" date="2004" name="Nucleic Acids Res.">
        <title>The genome sequence of Bacillus cereus ATCC 10987 reveals metabolic adaptations and a large plasmid related to Bacillus anthracis pXO1.</title>
        <authorList>
            <person name="Rasko D.A."/>
            <person name="Ravel J."/>
            <person name="Okstad O.A."/>
            <person name="Helgason E."/>
            <person name="Cer R.Z."/>
            <person name="Jiang L."/>
            <person name="Shores K.A."/>
            <person name="Fouts D.E."/>
            <person name="Tourasse N.J."/>
            <person name="Angiuoli S.V."/>
            <person name="Kolonay J."/>
            <person name="Nelson W.C."/>
            <person name="Kolsto A.-B."/>
            <person name="Fraser C.M."/>
            <person name="Read T.D."/>
        </authorList>
    </citation>
    <scope>NUCLEOTIDE SEQUENCE [LARGE SCALE GENOMIC DNA]</scope>
    <source>
        <strain evidence="2">ATCC 10987 / NRS 248</strain>
    </source>
</reference>
<dbReference type="HOGENOM" id="CLU_1369778_0_0_9"/>
<protein>
    <submittedName>
        <fullName evidence="1">Uncharacterized protein</fullName>
    </submittedName>
</protein>